<evidence type="ECO:0000313" key="2">
    <source>
        <dbReference type="Proteomes" id="UP000183471"/>
    </source>
</evidence>
<reference evidence="1 2" key="1">
    <citation type="submission" date="2016-10" db="EMBL/GenBank/DDBJ databases">
        <authorList>
            <person name="Varghese N."/>
            <person name="Submissions S."/>
        </authorList>
    </citation>
    <scope>NUCLEOTIDE SEQUENCE [LARGE SCALE GENOMIC DNA]</scope>
    <source>
        <strain evidence="1 2">Nl1</strain>
    </source>
</reference>
<dbReference type="Pfam" id="PF24175">
    <property type="entry name" value="SU10_adaptor"/>
    <property type="match status" value="1"/>
</dbReference>
<accession>A0ABY0TF95</accession>
<comment type="caution">
    <text evidence="1">The sequence shown here is derived from an EMBL/GenBank/DDBJ whole genome shotgun (WGS) entry which is preliminary data.</text>
</comment>
<proteinExistence type="predicted"/>
<organism evidence="1 2">
    <name type="scientific">Nitrosospira multiformis</name>
    <dbReference type="NCBI Taxonomy" id="1231"/>
    <lineage>
        <taxon>Bacteria</taxon>
        <taxon>Pseudomonadati</taxon>
        <taxon>Pseudomonadota</taxon>
        <taxon>Betaproteobacteria</taxon>
        <taxon>Nitrosomonadales</taxon>
        <taxon>Nitrosomonadaceae</taxon>
        <taxon>Nitrosospira</taxon>
    </lineage>
</organism>
<protein>
    <submittedName>
        <fullName evidence="1">Uncharacterized protein</fullName>
    </submittedName>
</protein>
<dbReference type="RefSeq" id="WP_074632242.1">
    <property type="nucleotide sequence ID" value="NZ_FNKY01000001.1"/>
</dbReference>
<keyword evidence="2" id="KW-1185">Reference proteome</keyword>
<dbReference type="EMBL" id="FNKY01000001">
    <property type="protein sequence ID" value="SDQ74081.1"/>
    <property type="molecule type" value="Genomic_DNA"/>
</dbReference>
<gene>
    <name evidence="1" type="ORF">SAMN05216402_2099</name>
</gene>
<dbReference type="InterPro" id="IPR056209">
    <property type="entry name" value="SU10_adaptor"/>
</dbReference>
<evidence type="ECO:0000313" key="1">
    <source>
        <dbReference type="EMBL" id="SDQ74081.1"/>
    </source>
</evidence>
<name>A0ABY0TF95_9PROT</name>
<dbReference type="Proteomes" id="UP000183471">
    <property type="component" value="Unassembled WGS sequence"/>
</dbReference>
<sequence>MKPWSDFYDLVMPGLPGCPFVMVDNALRQSAMVFCEQSLAWRFNHPDIPVIAGTAEYAFLPPAGAAVHCVTHAVLNGEEIETHAGESGITVWNWRNQSGTPLYVLGGATAATLVPIPDTAGILTMVVALKPSASSTGIDDALFNEFRESIIHGALAQLMLSPEKPYTNAQLATHHQRQFGISTAAAGMRVARSYTRAPLRTTIMARR</sequence>